<proteinExistence type="predicted"/>
<evidence type="ECO:0000313" key="2">
    <source>
        <dbReference type="Proteomes" id="UP001164539"/>
    </source>
</evidence>
<dbReference type="EMBL" id="CM051401">
    <property type="protein sequence ID" value="KAJ4712580.1"/>
    <property type="molecule type" value="Genomic_DNA"/>
</dbReference>
<protein>
    <submittedName>
        <fullName evidence="1">F-box protein</fullName>
    </submittedName>
</protein>
<evidence type="ECO:0000313" key="1">
    <source>
        <dbReference type="EMBL" id="KAJ4712580.1"/>
    </source>
</evidence>
<reference evidence="1 2" key="1">
    <citation type="journal article" date="2023" name="Science">
        <title>Complex scaffold remodeling in plant triterpene biosynthesis.</title>
        <authorList>
            <person name="De La Pena R."/>
            <person name="Hodgson H."/>
            <person name="Liu J.C."/>
            <person name="Stephenson M.J."/>
            <person name="Martin A.C."/>
            <person name="Owen C."/>
            <person name="Harkess A."/>
            <person name="Leebens-Mack J."/>
            <person name="Jimenez L.E."/>
            <person name="Osbourn A."/>
            <person name="Sattely E.S."/>
        </authorList>
    </citation>
    <scope>NUCLEOTIDE SEQUENCE [LARGE SCALE GENOMIC DNA]</scope>
    <source>
        <strain evidence="2">cv. JPN11</strain>
        <tissue evidence="1">Leaf</tissue>
    </source>
</reference>
<accession>A0ACC1XMW9</accession>
<keyword evidence="2" id="KW-1185">Reference proteome</keyword>
<sequence>MIQRKRSRTCRKVAEKPDFFDGLPDDLVISILRKLIGSSASRPSDFINVLITCKKLNRLGLHPLVLSKAGPKALAVQAKNWSDAAHRFLKRCVSAGNIEACYTLGMIRFYCLRDRASGISLMAKAAIRSHAPALYSLSVIQFNGSGSSKDEKDLRAGVALCGRAASLGHVDALREFGHCLLDGYGIRQDIEKGRRLLVEANVREFMLILSEKLTRHPRYNYYFGRGTGSPFSGRLLLNEIRYNVRVQEVHPVNRFLKEWFESGKGGLEHGLRSCSHTGCGRPETRAREFRRCSVCGKVNYCSRGCQANDWKVRHKIECAPLDPLIYVNDDGVAGMAEIEPAEDVGAIHDMD</sequence>
<comment type="caution">
    <text evidence="1">The sequence shown here is derived from an EMBL/GenBank/DDBJ whole genome shotgun (WGS) entry which is preliminary data.</text>
</comment>
<organism evidence="1 2">
    <name type="scientific">Melia azedarach</name>
    <name type="common">Chinaberry tree</name>
    <dbReference type="NCBI Taxonomy" id="155640"/>
    <lineage>
        <taxon>Eukaryota</taxon>
        <taxon>Viridiplantae</taxon>
        <taxon>Streptophyta</taxon>
        <taxon>Embryophyta</taxon>
        <taxon>Tracheophyta</taxon>
        <taxon>Spermatophyta</taxon>
        <taxon>Magnoliopsida</taxon>
        <taxon>eudicotyledons</taxon>
        <taxon>Gunneridae</taxon>
        <taxon>Pentapetalae</taxon>
        <taxon>rosids</taxon>
        <taxon>malvids</taxon>
        <taxon>Sapindales</taxon>
        <taxon>Meliaceae</taxon>
        <taxon>Melia</taxon>
    </lineage>
</organism>
<dbReference type="Proteomes" id="UP001164539">
    <property type="component" value="Chromosome 8"/>
</dbReference>
<gene>
    <name evidence="1" type="ORF">OWV82_014802</name>
</gene>
<name>A0ACC1XMW9_MELAZ</name>